<feature type="domain" description="NADP-dependent oxidoreductase" evidence="7">
    <location>
        <begin position="17"/>
        <end position="258"/>
    </location>
</feature>
<dbReference type="SUPFAM" id="SSF51430">
    <property type="entry name" value="NAD(P)-linked oxidoreductase"/>
    <property type="match status" value="1"/>
</dbReference>
<proteinExistence type="inferred from homology"/>
<gene>
    <name evidence="8" type="primary">yvgN_1</name>
    <name evidence="8" type="ORF">CLTHE_03500</name>
</gene>
<evidence type="ECO:0000256" key="4">
    <source>
        <dbReference type="PIRSR" id="PIRSR000097-1"/>
    </source>
</evidence>
<keyword evidence="2" id="KW-0521">NADP</keyword>
<dbReference type="Gene3D" id="3.20.20.100">
    <property type="entry name" value="NADP-dependent oxidoreductase domain"/>
    <property type="match status" value="1"/>
</dbReference>
<dbReference type="AlphaFoldDB" id="A0A1V4SZR7"/>
<dbReference type="Pfam" id="PF00248">
    <property type="entry name" value="Aldo_ket_red"/>
    <property type="match status" value="1"/>
</dbReference>
<dbReference type="EC" id="1.1.1.-" evidence="8"/>
<organism evidence="8 9">
    <name type="scientific">Clostridium thermobutyricum DSM 4928</name>
    <dbReference type="NCBI Taxonomy" id="1121339"/>
    <lineage>
        <taxon>Bacteria</taxon>
        <taxon>Bacillati</taxon>
        <taxon>Bacillota</taxon>
        <taxon>Clostridia</taxon>
        <taxon>Eubacteriales</taxon>
        <taxon>Clostridiaceae</taxon>
        <taxon>Clostridium</taxon>
    </lineage>
</organism>
<evidence type="ECO:0000313" key="8">
    <source>
        <dbReference type="EMBL" id="OPX50138.1"/>
    </source>
</evidence>
<dbReference type="FunFam" id="3.20.20.100:FF:000015">
    <property type="entry name" value="Oxidoreductase, aldo/keto reductase family"/>
    <property type="match status" value="1"/>
</dbReference>
<keyword evidence="3 8" id="KW-0560">Oxidoreductase</keyword>
<evidence type="ECO:0000256" key="5">
    <source>
        <dbReference type="PIRSR" id="PIRSR000097-2"/>
    </source>
</evidence>
<sequence>MFDKSVKLKNGVYMPVLGFGTYKTEDGEKTVQAVKNALKIGYRHIDCASFYGNEASVGKAIRESGVKREDIFITSKVWNTEQGYENTLFAFEKTISKLGTDYLDLYLIHWPKELNEETWRALETLYKEGRVRAIGVSNFKEHHLEEIIAGAEIVPMVNQVEFHPRFPQDGLLEFCKKNKIQVEAWGPLMRGNVFEIDLLKELAEKYNKTISQIVLRWDLQMGVVTIPKSVNKKRIKENSNIFDFELSEADMEKIKQLNTSERIGPDPDNITF</sequence>
<protein>
    <submittedName>
        <fullName evidence="8">Glyoxal reductase</fullName>
        <ecNumber evidence="8">1.1.1.-</ecNumber>
        <ecNumber evidence="8">1.1.1.283</ecNumber>
    </submittedName>
</protein>
<feature type="active site" description="Proton donor" evidence="4">
    <location>
        <position position="51"/>
    </location>
</feature>
<name>A0A1V4SZR7_9CLOT</name>
<dbReference type="GO" id="GO:0043892">
    <property type="term" value="F:methylglyoxal reductase (NADPH) activity"/>
    <property type="evidence" value="ECO:0007669"/>
    <property type="project" value="UniProtKB-EC"/>
</dbReference>
<dbReference type="PROSITE" id="PS00798">
    <property type="entry name" value="ALDOKETO_REDUCTASE_1"/>
    <property type="match status" value="1"/>
</dbReference>
<dbReference type="InterPro" id="IPR018170">
    <property type="entry name" value="Aldo/ket_reductase_CS"/>
</dbReference>
<reference evidence="8 9" key="1">
    <citation type="submission" date="2016-02" db="EMBL/GenBank/DDBJ databases">
        <title>Genome sequence of Clostridium thermobutyricum DSM 4928.</title>
        <authorList>
            <person name="Poehlein A."/>
            <person name="Daniel R."/>
        </authorList>
    </citation>
    <scope>NUCLEOTIDE SEQUENCE [LARGE SCALE GENOMIC DNA]</scope>
    <source>
        <strain evidence="8 9">DSM 4928</strain>
    </source>
</reference>
<dbReference type="PANTHER" id="PTHR43827">
    <property type="entry name" value="2,5-DIKETO-D-GLUCONIC ACID REDUCTASE"/>
    <property type="match status" value="1"/>
</dbReference>
<dbReference type="EC" id="1.1.1.283" evidence="8"/>
<dbReference type="InterPro" id="IPR044500">
    <property type="entry name" value="AKR5G"/>
</dbReference>
<dbReference type="Proteomes" id="UP000191448">
    <property type="component" value="Unassembled WGS sequence"/>
</dbReference>
<dbReference type="PROSITE" id="PS00063">
    <property type="entry name" value="ALDOKETO_REDUCTASE_3"/>
    <property type="match status" value="1"/>
</dbReference>
<comment type="similarity">
    <text evidence="1">Belongs to the aldo/keto reductase family.</text>
</comment>
<dbReference type="EMBL" id="LTAY01000019">
    <property type="protein sequence ID" value="OPX50138.1"/>
    <property type="molecule type" value="Genomic_DNA"/>
</dbReference>
<dbReference type="InterPro" id="IPR020471">
    <property type="entry name" value="AKR"/>
</dbReference>
<evidence type="ECO:0000313" key="9">
    <source>
        <dbReference type="Proteomes" id="UP000191448"/>
    </source>
</evidence>
<accession>A0A1V4SZR7</accession>
<dbReference type="RefSeq" id="WP_080021727.1">
    <property type="nucleotide sequence ID" value="NZ_LTAY01000019.1"/>
</dbReference>
<dbReference type="PANTHER" id="PTHR43827:SF3">
    <property type="entry name" value="NADP-DEPENDENT OXIDOREDUCTASE DOMAIN-CONTAINING PROTEIN"/>
    <property type="match status" value="1"/>
</dbReference>
<dbReference type="InterPro" id="IPR023210">
    <property type="entry name" value="NADP_OxRdtase_dom"/>
</dbReference>
<dbReference type="OrthoDB" id="9804790at2"/>
<evidence type="ECO:0000256" key="3">
    <source>
        <dbReference type="ARBA" id="ARBA00023002"/>
    </source>
</evidence>
<dbReference type="PRINTS" id="PR00069">
    <property type="entry name" value="ALDKETRDTASE"/>
</dbReference>
<evidence type="ECO:0000256" key="6">
    <source>
        <dbReference type="PIRSR" id="PIRSR000097-3"/>
    </source>
</evidence>
<dbReference type="PROSITE" id="PS00062">
    <property type="entry name" value="ALDOKETO_REDUCTASE_2"/>
    <property type="match status" value="1"/>
</dbReference>
<comment type="caution">
    <text evidence="8">The sequence shown here is derived from an EMBL/GenBank/DDBJ whole genome shotgun (WGS) entry which is preliminary data.</text>
</comment>
<dbReference type="PIRSF" id="PIRSF000097">
    <property type="entry name" value="AKR"/>
    <property type="match status" value="1"/>
</dbReference>
<feature type="binding site" evidence="5">
    <location>
        <position position="109"/>
    </location>
    <ligand>
        <name>substrate</name>
    </ligand>
</feature>
<dbReference type="CDD" id="cd19157">
    <property type="entry name" value="AKR_AKR5G1-3"/>
    <property type="match status" value="1"/>
</dbReference>
<feature type="site" description="Lowers pKa of active site Tyr" evidence="6">
    <location>
        <position position="76"/>
    </location>
</feature>
<dbReference type="InterPro" id="IPR036812">
    <property type="entry name" value="NAD(P)_OxRdtase_dom_sf"/>
</dbReference>
<evidence type="ECO:0000256" key="1">
    <source>
        <dbReference type="ARBA" id="ARBA00007905"/>
    </source>
</evidence>
<evidence type="ECO:0000259" key="7">
    <source>
        <dbReference type="Pfam" id="PF00248"/>
    </source>
</evidence>
<evidence type="ECO:0000256" key="2">
    <source>
        <dbReference type="ARBA" id="ARBA00022857"/>
    </source>
</evidence>